<evidence type="ECO:0000313" key="1">
    <source>
        <dbReference type="EMBL" id="MFC5193655.1"/>
    </source>
</evidence>
<keyword evidence="2" id="KW-1185">Reference proteome</keyword>
<reference evidence="2" key="1">
    <citation type="journal article" date="2019" name="Int. J. Syst. Evol. Microbiol.">
        <title>The Global Catalogue of Microorganisms (GCM) 10K type strain sequencing project: providing services to taxonomists for standard genome sequencing and annotation.</title>
        <authorList>
            <consortium name="The Broad Institute Genomics Platform"/>
            <consortium name="The Broad Institute Genome Sequencing Center for Infectious Disease"/>
            <person name="Wu L."/>
            <person name="Ma J."/>
        </authorList>
    </citation>
    <scope>NUCLEOTIDE SEQUENCE [LARGE SCALE GENOMIC DNA]</scope>
    <source>
        <strain evidence="2">CGMCC 1.7030</strain>
    </source>
</reference>
<comment type="caution">
    <text evidence="1">The sequence shown here is derived from an EMBL/GenBank/DDBJ whole genome shotgun (WGS) entry which is preliminary data.</text>
</comment>
<organism evidence="1 2">
    <name type="scientific">Algoriphagus aquatilis</name>
    <dbReference type="NCBI Taxonomy" id="490186"/>
    <lineage>
        <taxon>Bacteria</taxon>
        <taxon>Pseudomonadati</taxon>
        <taxon>Bacteroidota</taxon>
        <taxon>Cytophagia</taxon>
        <taxon>Cytophagales</taxon>
        <taxon>Cyclobacteriaceae</taxon>
        <taxon>Algoriphagus</taxon>
    </lineage>
</organism>
<name>A0ABW0C261_9BACT</name>
<proteinExistence type="predicted"/>
<dbReference type="SUPFAM" id="SSF69304">
    <property type="entry name" value="Tricorn protease N-terminal domain"/>
    <property type="match status" value="1"/>
</dbReference>
<dbReference type="EMBL" id="JBHSKS010000026">
    <property type="protein sequence ID" value="MFC5193655.1"/>
    <property type="molecule type" value="Genomic_DNA"/>
</dbReference>
<protein>
    <submittedName>
        <fullName evidence="1">DUF4221 family protein</fullName>
    </submittedName>
</protein>
<dbReference type="RefSeq" id="WP_377917798.1">
    <property type="nucleotide sequence ID" value="NZ_JBHSKS010000026.1"/>
</dbReference>
<dbReference type="Proteomes" id="UP001596163">
    <property type="component" value="Unassembled WGS sequence"/>
</dbReference>
<accession>A0ABW0C261</accession>
<evidence type="ECO:0000313" key="2">
    <source>
        <dbReference type="Proteomes" id="UP001596163"/>
    </source>
</evidence>
<sequence>MNLILMYSNLIGGKNNRAAFFTLMKSLFKIILLLLFSCKVDSGDDKSEIFRVLGYKFGDDFVLGIDDETNIFNYLSVPVNLGNESKLFFFSEISNTLNIYDVANGTLDKKLKYPIQGPNSIFGIGFNSGFVIANYDSIIYYSRLMERVYISNSEGDIYKSLNLSNDSNSFGSIDLTSPMAYRDKSIYLQSLPKISTYSSSDSIKVLNEISKINLETGLVTKLQIQSPAIYFSGNFSYQLKMLDFVYNPKIDKFIFSYPLSDSLYVVDFEGYSKAYLAKSNLVSDFIETDFQNKIVSKSKLTNYYFWINDSYGKLIYDPINDIYLREARKGITEENFLARKLKTKKEVLILNNKFKKIGTIPHNGGDFIYYFFKKNRIYWNKDLVEFNLEASQEDSIFFDSIEIEFN</sequence>
<gene>
    <name evidence="1" type="ORF">ACFPIK_17920</name>
</gene>